<name>A0A317T604_9CHLB</name>
<accession>A0A317T604</accession>
<sequence length="133" mass="15721">MENIPVLRILLDQDQFDELYRELCKFFDAGDYSDLKRLLQGGSIDRKIIFLSNQNRLVEVFRRLKYNGFLFETSTGVRNWLCHNFLYLSKTVVCNLNPHSVWNILSKAKGEPSPRSRICKFEWLEYKTPAVLK</sequence>
<reference evidence="2" key="1">
    <citation type="submission" date="2017-10" db="EMBL/GenBank/DDBJ databases">
        <authorList>
            <person name="Gaisin V.A."/>
            <person name="Rysina M.S."/>
            <person name="Grouzdev D.S."/>
        </authorList>
    </citation>
    <scope>NUCLEOTIDE SEQUENCE [LARGE SCALE GENOMIC DNA]</scope>
    <source>
        <strain evidence="2">V1</strain>
    </source>
</reference>
<dbReference type="EMBL" id="PDNZ01000004">
    <property type="protein sequence ID" value="PWW82169.1"/>
    <property type="molecule type" value="Genomic_DNA"/>
</dbReference>
<evidence type="ECO:0000313" key="1">
    <source>
        <dbReference type="EMBL" id="PWW82169.1"/>
    </source>
</evidence>
<comment type="caution">
    <text evidence="1">The sequence shown here is derived from an EMBL/GenBank/DDBJ whole genome shotgun (WGS) entry which is preliminary data.</text>
</comment>
<dbReference type="Proteomes" id="UP000246278">
    <property type="component" value="Unassembled WGS sequence"/>
</dbReference>
<dbReference type="AlphaFoldDB" id="A0A317T604"/>
<organism evidence="1 2">
    <name type="scientific">Prosthecochloris marina</name>
    <dbReference type="NCBI Taxonomy" id="2017681"/>
    <lineage>
        <taxon>Bacteria</taxon>
        <taxon>Pseudomonadati</taxon>
        <taxon>Chlorobiota</taxon>
        <taxon>Chlorobiia</taxon>
        <taxon>Chlorobiales</taxon>
        <taxon>Chlorobiaceae</taxon>
        <taxon>Prosthecochloris</taxon>
    </lineage>
</organism>
<protein>
    <submittedName>
        <fullName evidence="1">Uncharacterized protein</fullName>
    </submittedName>
</protein>
<proteinExistence type="predicted"/>
<gene>
    <name evidence="1" type="ORF">CR164_07500</name>
</gene>
<evidence type="ECO:0000313" key="2">
    <source>
        <dbReference type="Proteomes" id="UP000246278"/>
    </source>
</evidence>
<keyword evidence="2" id="KW-1185">Reference proteome</keyword>